<evidence type="ECO:0000259" key="7">
    <source>
        <dbReference type="Pfam" id="PF02687"/>
    </source>
</evidence>
<feature type="transmembrane region" description="Helical" evidence="6">
    <location>
        <begin position="694"/>
        <end position="714"/>
    </location>
</feature>
<comment type="caution">
    <text evidence="8">The sequence shown here is derived from an EMBL/GenBank/DDBJ whole genome shotgun (WGS) entry which is preliminary data.</text>
</comment>
<feature type="transmembrane region" description="Helical" evidence="6">
    <location>
        <begin position="422"/>
        <end position="443"/>
    </location>
</feature>
<reference evidence="8 9" key="1">
    <citation type="submission" date="2018-08" db="EMBL/GenBank/DDBJ databases">
        <title>Lysinibacillus sp. YLB-03 draft genome sequence.</title>
        <authorList>
            <person name="Yu L."/>
        </authorList>
    </citation>
    <scope>NUCLEOTIDE SEQUENCE [LARGE SCALE GENOMIC DNA]</scope>
    <source>
        <strain evidence="8 9">YLB-03</strain>
    </source>
</reference>
<feature type="transmembrane region" description="Helical" evidence="6">
    <location>
        <begin position="308"/>
        <end position="330"/>
    </location>
</feature>
<accession>A0A396S4B3</accession>
<organism evidence="8 9">
    <name type="scientific">Ureibacillus yapensis</name>
    <dbReference type="NCBI Taxonomy" id="2304605"/>
    <lineage>
        <taxon>Bacteria</taxon>
        <taxon>Bacillati</taxon>
        <taxon>Bacillota</taxon>
        <taxon>Bacilli</taxon>
        <taxon>Bacillales</taxon>
        <taxon>Caryophanaceae</taxon>
        <taxon>Ureibacillus</taxon>
    </lineage>
</organism>
<sequence>MANIRKSKSATASLFIFILVAALLLNIGLMVITQINPFFDSKVEQLNDPHAAIMMHQESYDPTYCDFIANYPGVTETEAEKIIAMDIAKFKYGTGALSNSAIIFNADAERKIGPLNLIEKLNALSSEDIFVPYSFKTSGAYELGDPFTITYLDKDYSYRIGGFFETTMMGTNNMGVMKFMLPEDSFDELAEELDASSEGMILSAVLEDLTQSSQLEKEFMENYQQTIEETSSYIWGLNVELVKSVNTLTINIVATLLVAFAIIIVLVSLIVIKYRISNSIEDGMTNIGVLKAIGYTSRQILSSMILQFSLIALCGSVGGIALSYVLMPFFGGIISTLSGLIWVQRFDLQTNLICIVIVAFCVLIVALLSAFRVKKILPVAALRGGIQTHNFKKNNLPLDKAKGGLHFLLAIKSLLANAKQNMMILLIISALTFASVFSLVLYYNIASDKSAFVDLFGAEPANVYIAVMPDEDPYKLLDDIEQMDAVRKVNLLDMIETKIDGQTVYTNVADNYSRLESNMVYEGRQPKHDNEISISWVVSDLIDKKIGDTVEVTYGNETKNYLVTGLSQSMSYSGTIAGLTMEGIRQLQSGYKGTTLYVYLDGITNKDFIERVQDDYGNRIVEAIDIDENIESQTGIYTAAVFAVVMMVLIITVLVVAMILYLVIKTMIIKRKKEFGILKALGFSTVQLMNQISISFLPVIVAGVIIGGLLGLYFTNPMLSVLLSTAGVKSLEFIIHPTIVLMICAGILILAYIVSMLVSGRIKKISAYGLITE</sequence>
<dbReference type="PANTHER" id="PTHR30287">
    <property type="entry name" value="MEMBRANE COMPONENT OF PREDICTED ABC SUPERFAMILY METABOLITE UPTAKE TRANSPORTER"/>
    <property type="match status" value="1"/>
</dbReference>
<feature type="transmembrane region" description="Helical" evidence="6">
    <location>
        <begin position="350"/>
        <end position="371"/>
    </location>
</feature>
<feature type="domain" description="ABC3 transporter permease C-terminal" evidence="7">
    <location>
        <begin position="647"/>
        <end position="766"/>
    </location>
</feature>
<evidence type="ECO:0000256" key="2">
    <source>
        <dbReference type="ARBA" id="ARBA00022475"/>
    </source>
</evidence>
<evidence type="ECO:0000256" key="1">
    <source>
        <dbReference type="ARBA" id="ARBA00004651"/>
    </source>
</evidence>
<dbReference type="EMBL" id="QWEI01000014">
    <property type="protein sequence ID" value="RHW32101.1"/>
    <property type="molecule type" value="Genomic_DNA"/>
</dbReference>
<keyword evidence="2" id="KW-1003">Cell membrane</keyword>
<evidence type="ECO:0000313" key="8">
    <source>
        <dbReference type="EMBL" id="RHW32101.1"/>
    </source>
</evidence>
<keyword evidence="4 6" id="KW-1133">Transmembrane helix</keyword>
<feature type="transmembrane region" description="Helical" evidence="6">
    <location>
        <begin position="636"/>
        <end position="664"/>
    </location>
</feature>
<feature type="transmembrane region" description="Helical" evidence="6">
    <location>
        <begin position="12"/>
        <end position="32"/>
    </location>
</feature>
<dbReference type="AlphaFoldDB" id="A0A396S4B3"/>
<keyword evidence="9" id="KW-1185">Reference proteome</keyword>
<keyword evidence="5 6" id="KW-0472">Membrane</keyword>
<evidence type="ECO:0000313" key="9">
    <source>
        <dbReference type="Proteomes" id="UP000265692"/>
    </source>
</evidence>
<evidence type="ECO:0000256" key="6">
    <source>
        <dbReference type="SAM" id="Phobius"/>
    </source>
</evidence>
<feature type="transmembrane region" description="Helical" evidence="6">
    <location>
        <begin position="734"/>
        <end position="758"/>
    </location>
</feature>
<dbReference type="PANTHER" id="PTHR30287:SF2">
    <property type="entry name" value="BLL1001 PROTEIN"/>
    <property type="match status" value="1"/>
</dbReference>
<dbReference type="OrthoDB" id="9761168at2"/>
<evidence type="ECO:0000256" key="3">
    <source>
        <dbReference type="ARBA" id="ARBA00022692"/>
    </source>
</evidence>
<proteinExistence type="predicted"/>
<evidence type="ECO:0000256" key="5">
    <source>
        <dbReference type="ARBA" id="ARBA00023136"/>
    </source>
</evidence>
<evidence type="ECO:0000256" key="4">
    <source>
        <dbReference type="ARBA" id="ARBA00022989"/>
    </source>
</evidence>
<dbReference type="Proteomes" id="UP000265692">
    <property type="component" value="Unassembled WGS sequence"/>
</dbReference>
<dbReference type="Pfam" id="PF02687">
    <property type="entry name" value="FtsX"/>
    <property type="match status" value="2"/>
</dbReference>
<feature type="transmembrane region" description="Helical" evidence="6">
    <location>
        <begin position="248"/>
        <end position="272"/>
    </location>
</feature>
<comment type="subcellular location">
    <subcellularLocation>
        <location evidence="1">Cell membrane</location>
        <topology evidence="1">Multi-pass membrane protein</topology>
    </subcellularLocation>
</comment>
<keyword evidence="3 6" id="KW-0812">Transmembrane</keyword>
<dbReference type="InterPro" id="IPR038766">
    <property type="entry name" value="Membrane_comp_ABC_pdt"/>
</dbReference>
<name>A0A396S4B3_9BACL</name>
<dbReference type="GO" id="GO:0005886">
    <property type="term" value="C:plasma membrane"/>
    <property type="evidence" value="ECO:0007669"/>
    <property type="project" value="UniProtKB-SubCell"/>
</dbReference>
<dbReference type="InterPro" id="IPR003838">
    <property type="entry name" value="ABC3_permease_C"/>
</dbReference>
<gene>
    <name evidence="8" type="ORF">D1B33_17045</name>
</gene>
<protein>
    <submittedName>
        <fullName evidence="8">ABC transporter permease</fullName>
    </submittedName>
</protein>
<feature type="domain" description="ABC3 transporter permease C-terminal" evidence="7">
    <location>
        <begin position="259"/>
        <end position="376"/>
    </location>
</feature>